<evidence type="ECO:0000313" key="17">
    <source>
        <dbReference type="EMBL" id="KAB7505797.1"/>
    </source>
</evidence>
<dbReference type="SUPFAM" id="SSF56112">
    <property type="entry name" value="Protein kinase-like (PK-like)"/>
    <property type="match status" value="1"/>
</dbReference>
<protein>
    <recommendedName>
        <fullName evidence="4">non-specific serine/threonine protein kinase</fullName>
        <ecNumber evidence="4">2.7.11.1</ecNumber>
    </recommendedName>
</protein>
<keyword evidence="8" id="KW-0547">Nucleotide-binding</keyword>
<evidence type="ECO:0000256" key="8">
    <source>
        <dbReference type="ARBA" id="ARBA00022741"/>
    </source>
</evidence>
<evidence type="ECO:0000256" key="9">
    <source>
        <dbReference type="ARBA" id="ARBA00022777"/>
    </source>
</evidence>
<dbReference type="EC" id="2.7.11.1" evidence="4"/>
<accession>A0A5N5THS7</accession>
<dbReference type="Proteomes" id="UP000326759">
    <property type="component" value="Unassembled WGS sequence"/>
</dbReference>
<evidence type="ECO:0000256" key="14">
    <source>
        <dbReference type="ARBA" id="ARBA00048679"/>
    </source>
</evidence>
<dbReference type="GO" id="GO:0005524">
    <property type="term" value="F:ATP binding"/>
    <property type="evidence" value="ECO:0007669"/>
    <property type="project" value="UniProtKB-KW"/>
</dbReference>
<evidence type="ECO:0000256" key="7">
    <source>
        <dbReference type="ARBA" id="ARBA00022723"/>
    </source>
</evidence>
<dbReference type="FunFam" id="1.10.510.10:FF:001234">
    <property type="entry name" value="Serine/threonine-protein kinase par-4"/>
    <property type="match status" value="1"/>
</dbReference>
<evidence type="ECO:0000313" key="18">
    <source>
        <dbReference type="Proteomes" id="UP000326759"/>
    </source>
</evidence>
<proteinExistence type="inferred from homology"/>
<comment type="catalytic activity">
    <reaction evidence="14">
        <text>L-seryl-[protein] + ATP = O-phospho-L-seryl-[protein] + ADP + H(+)</text>
        <dbReference type="Rhea" id="RHEA:17989"/>
        <dbReference type="Rhea" id="RHEA-COMP:9863"/>
        <dbReference type="Rhea" id="RHEA-COMP:11604"/>
        <dbReference type="ChEBI" id="CHEBI:15378"/>
        <dbReference type="ChEBI" id="CHEBI:29999"/>
        <dbReference type="ChEBI" id="CHEBI:30616"/>
        <dbReference type="ChEBI" id="CHEBI:83421"/>
        <dbReference type="ChEBI" id="CHEBI:456216"/>
        <dbReference type="EC" id="2.7.11.1"/>
    </reaction>
</comment>
<evidence type="ECO:0000256" key="15">
    <source>
        <dbReference type="SAM" id="MobiDB-lite"/>
    </source>
</evidence>
<evidence type="ECO:0000256" key="5">
    <source>
        <dbReference type="ARBA" id="ARBA00022527"/>
    </source>
</evidence>
<evidence type="ECO:0000256" key="4">
    <source>
        <dbReference type="ARBA" id="ARBA00012513"/>
    </source>
</evidence>
<feature type="region of interest" description="Disordered" evidence="15">
    <location>
        <begin position="381"/>
        <end position="418"/>
    </location>
</feature>
<dbReference type="Gene3D" id="1.10.510.10">
    <property type="entry name" value="Transferase(Phosphotransferase) domain 1"/>
    <property type="match status" value="1"/>
</dbReference>
<dbReference type="OrthoDB" id="68483at2759"/>
<evidence type="ECO:0000256" key="12">
    <source>
        <dbReference type="ARBA" id="ARBA00023211"/>
    </source>
</evidence>
<gene>
    <name evidence="17" type="primary">STK11</name>
    <name evidence="17" type="ORF">Anas_05264</name>
</gene>
<dbReference type="GO" id="GO:0004674">
    <property type="term" value="F:protein serine/threonine kinase activity"/>
    <property type="evidence" value="ECO:0007669"/>
    <property type="project" value="UniProtKB-KW"/>
</dbReference>
<evidence type="ECO:0000256" key="3">
    <source>
        <dbReference type="ARBA" id="ARBA00009985"/>
    </source>
</evidence>
<reference evidence="17 18" key="1">
    <citation type="journal article" date="2019" name="PLoS Biol.">
        <title>Sex chromosomes control vertical transmission of feminizing Wolbachia symbionts in an isopod.</title>
        <authorList>
            <person name="Becking T."/>
            <person name="Chebbi M.A."/>
            <person name="Giraud I."/>
            <person name="Moumen B."/>
            <person name="Laverre T."/>
            <person name="Caubet Y."/>
            <person name="Peccoud J."/>
            <person name="Gilbert C."/>
            <person name="Cordaux R."/>
        </authorList>
    </citation>
    <scope>NUCLEOTIDE SEQUENCE [LARGE SCALE GENOMIC DNA]</scope>
    <source>
        <strain evidence="17">ANa2</strain>
        <tissue evidence="17">Whole body excluding digestive tract and cuticle</tissue>
    </source>
</reference>
<evidence type="ECO:0000256" key="11">
    <source>
        <dbReference type="ARBA" id="ARBA00022842"/>
    </source>
</evidence>
<keyword evidence="5" id="KW-0723">Serine/threonine-protein kinase</keyword>
<dbReference type="PANTHER" id="PTHR24346:SF94">
    <property type="entry name" value="NON-SPECIFIC SERINE_THREONINE PROTEIN KINASE"/>
    <property type="match status" value="1"/>
</dbReference>
<feature type="domain" description="Protein kinase" evidence="16">
    <location>
        <begin position="1"/>
        <end position="275"/>
    </location>
</feature>
<comment type="cofactor">
    <cofactor evidence="2">
        <name>Mg(2+)</name>
        <dbReference type="ChEBI" id="CHEBI:18420"/>
    </cofactor>
</comment>
<comment type="catalytic activity">
    <reaction evidence="13">
        <text>L-threonyl-[protein] + ATP = O-phospho-L-threonyl-[protein] + ADP + H(+)</text>
        <dbReference type="Rhea" id="RHEA:46608"/>
        <dbReference type="Rhea" id="RHEA-COMP:11060"/>
        <dbReference type="Rhea" id="RHEA-COMP:11605"/>
        <dbReference type="ChEBI" id="CHEBI:15378"/>
        <dbReference type="ChEBI" id="CHEBI:30013"/>
        <dbReference type="ChEBI" id="CHEBI:30616"/>
        <dbReference type="ChEBI" id="CHEBI:61977"/>
        <dbReference type="ChEBI" id="CHEBI:456216"/>
        <dbReference type="EC" id="2.7.11.1"/>
    </reaction>
</comment>
<dbReference type="GO" id="GO:0005737">
    <property type="term" value="C:cytoplasm"/>
    <property type="evidence" value="ECO:0007669"/>
    <property type="project" value="TreeGrafter"/>
</dbReference>
<dbReference type="SMART" id="SM00220">
    <property type="entry name" value="S_TKc"/>
    <property type="match status" value="1"/>
</dbReference>
<dbReference type="PANTHER" id="PTHR24346">
    <property type="entry name" value="MAP/MICROTUBULE AFFINITY-REGULATING KINASE"/>
    <property type="match status" value="1"/>
</dbReference>
<dbReference type="Pfam" id="PF00069">
    <property type="entry name" value="Pkinase"/>
    <property type="match status" value="1"/>
</dbReference>
<dbReference type="InterPro" id="IPR000719">
    <property type="entry name" value="Prot_kinase_dom"/>
</dbReference>
<feature type="compositionally biased region" description="Polar residues" evidence="15">
    <location>
        <begin position="395"/>
        <end position="413"/>
    </location>
</feature>
<keyword evidence="10" id="KW-0067">ATP-binding</keyword>
<keyword evidence="12" id="KW-0464">Manganese</keyword>
<name>A0A5N5THS7_9CRUS</name>
<evidence type="ECO:0000259" key="16">
    <source>
        <dbReference type="PROSITE" id="PS50011"/>
    </source>
</evidence>
<feature type="compositionally biased region" description="Basic and acidic residues" evidence="15">
    <location>
        <begin position="383"/>
        <end position="392"/>
    </location>
</feature>
<keyword evidence="9 17" id="KW-0418">Kinase</keyword>
<comment type="cofactor">
    <cofactor evidence="1">
        <name>Mn(2+)</name>
        <dbReference type="ChEBI" id="CHEBI:29035"/>
    </cofactor>
</comment>
<dbReference type="PROSITE" id="PS50011">
    <property type="entry name" value="PROTEIN_KINASE_DOM"/>
    <property type="match status" value="1"/>
</dbReference>
<evidence type="ECO:0000256" key="10">
    <source>
        <dbReference type="ARBA" id="ARBA00022840"/>
    </source>
</evidence>
<dbReference type="InterPro" id="IPR011009">
    <property type="entry name" value="Kinase-like_dom_sf"/>
</dbReference>
<organism evidence="17 18">
    <name type="scientific">Armadillidium nasatum</name>
    <dbReference type="NCBI Taxonomy" id="96803"/>
    <lineage>
        <taxon>Eukaryota</taxon>
        <taxon>Metazoa</taxon>
        <taxon>Ecdysozoa</taxon>
        <taxon>Arthropoda</taxon>
        <taxon>Crustacea</taxon>
        <taxon>Multicrustacea</taxon>
        <taxon>Malacostraca</taxon>
        <taxon>Eumalacostraca</taxon>
        <taxon>Peracarida</taxon>
        <taxon>Isopoda</taxon>
        <taxon>Oniscidea</taxon>
        <taxon>Crinocheta</taxon>
        <taxon>Armadillidiidae</taxon>
        <taxon>Armadillidium</taxon>
    </lineage>
</organism>
<keyword evidence="7" id="KW-0479">Metal-binding</keyword>
<dbReference type="PROSITE" id="PS00108">
    <property type="entry name" value="PROTEIN_KINASE_ST"/>
    <property type="match status" value="1"/>
</dbReference>
<keyword evidence="18" id="KW-1185">Reference proteome</keyword>
<dbReference type="GO" id="GO:0046872">
    <property type="term" value="F:metal ion binding"/>
    <property type="evidence" value="ECO:0007669"/>
    <property type="project" value="UniProtKB-KW"/>
</dbReference>
<dbReference type="AlphaFoldDB" id="A0A5N5THS7"/>
<keyword evidence="6" id="KW-0808">Transferase</keyword>
<evidence type="ECO:0000256" key="6">
    <source>
        <dbReference type="ARBA" id="ARBA00022679"/>
    </source>
</evidence>
<sequence>MEPDLYSDCTNDGGEELFSIIHKIDSTEIVYSQPEIKYRRCAIKIMKHRTLRRIPNGEQNVHREIQLLRGLNHKNVIHLIEVMHITDKQKIYMVMDYCVTGLQEMLDSTSKKKFPQWQSHKYFLQLAEGLEYLHSKGVIHKDIKPGNLLLTTNSTLKIIDFGVAEQIEAMAEDDTITTSQGSPVFQPPEVAGGAEKFPGFKVDVWSAGVTLFNMCSGSYPFDGANVFRLYESICEKPIEIPSDLDVTLQRLLEGMLLKNPYDRLSIQEVRKHEWCLRKQVPNHEAEVPLVSKKSKGKRYTAIDVIRYQFYEEDEQFSNHRQFITEHELNVVVAGKLGYHFVACFSDPRYKEPLRTIRSHIPPPDMSVVTGEKSITITYVVTESRQREEERQQQELTTPDSSEDAASQHGQILKTSKKRKPLSCINIKGLPSCSQS</sequence>
<keyword evidence="11" id="KW-0460">Magnesium</keyword>
<evidence type="ECO:0000256" key="2">
    <source>
        <dbReference type="ARBA" id="ARBA00001946"/>
    </source>
</evidence>
<evidence type="ECO:0000256" key="13">
    <source>
        <dbReference type="ARBA" id="ARBA00047899"/>
    </source>
</evidence>
<comment type="caution">
    <text evidence="17">The sequence shown here is derived from an EMBL/GenBank/DDBJ whole genome shotgun (WGS) entry which is preliminary data.</text>
</comment>
<dbReference type="GO" id="GO:0035556">
    <property type="term" value="P:intracellular signal transduction"/>
    <property type="evidence" value="ECO:0007669"/>
    <property type="project" value="TreeGrafter"/>
</dbReference>
<comment type="similarity">
    <text evidence="3">Belongs to the protein kinase superfamily. CAMK Ser/Thr protein kinase family. LKB1 subfamily.</text>
</comment>
<dbReference type="EMBL" id="SEYY01001105">
    <property type="protein sequence ID" value="KAB7505797.1"/>
    <property type="molecule type" value="Genomic_DNA"/>
</dbReference>
<dbReference type="InterPro" id="IPR008271">
    <property type="entry name" value="Ser/Thr_kinase_AS"/>
</dbReference>
<evidence type="ECO:0000256" key="1">
    <source>
        <dbReference type="ARBA" id="ARBA00001936"/>
    </source>
</evidence>